<dbReference type="Proteomes" id="UP000188388">
    <property type="component" value="Unassembled WGS sequence"/>
</dbReference>
<evidence type="ECO:0000313" key="2">
    <source>
        <dbReference type="Proteomes" id="UP000188388"/>
    </source>
</evidence>
<dbReference type="EMBL" id="FTPD01000021">
    <property type="protein sequence ID" value="SIT56320.1"/>
    <property type="molecule type" value="Genomic_DNA"/>
</dbReference>
<sequence>MADGLAWPFEQKILFKKLQDYSNKPGLYDKVSFEFSRSYSFASEFDRNGHKITLPDFHQ</sequence>
<organism evidence="1 2">
    <name type="scientific">Mesorhizobium prunaredense</name>
    <dbReference type="NCBI Taxonomy" id="1631249"/>
    <lineage>
        <taxon>Bacteria</taxon>
        <taxon>Pseudomonadati</taxon>
        <taxon>Pseudomonadota</taxon>
        <taxon>Alphaproteobacteria</taxon>
        <taxon>Hyphomicrobiales</taxon>
        <taxon>Phyllobacteriaceae</taxon>
        <taxon>Mesorhizobium</taxon>
    </lineage>
</organism>
<proteinExistence type="predicted"/>
<gene>
    <name evidence="1" type="ORF">BQ8794_280059</name>
</gene>
<name>A0A1R3VD58_9HYPH</name>
<keyword evidence="2" id="KW-1185">Reference proteome</keyword>
<evidence type="ECO:0000313" key="1">
    <source>
        <dbReference type="EMBL" id="SIT56320.1"/>
    </source>
</evidence>
<dbReference type="AlphaFoldDB" id="A0A1R3VD58"/>
<reference evidence="2" key="1">
    <citation type="submission" date="2017-01" db="EMBL/GenBank/DDBJ databases">
        <authorList>
            <person name="Brunel B."/>
        </authorList>
    </citation>
    <scope>NUCLEOTIDE SEQUENCE [LARGE SCALE GENOMIC DNA]</scope>
</reference>
<accession>A0A1R3VD58</accession>
<protein>
    <submittedName>
        <fullName evidence="1">Uncharacterized protein</fullName>
    </submittedName>
</protein>